<dbReference type="GO" id="GO:0005737">
    <property type="term" value="C:cytoplasm"/>
    <property type="evidence" value="ECO:0007669"/>
    <property type="project" value="TreeGrafter"/>
</dbReference>
<protein>
    <submittedName>
        <fullName evidence="4">Tumor protein p63-regulated 1-like protein-like</fullName>
    </submittedName>
</protein>
<evidence type="ECO:0000313" key="5">
    <source>
        <dbReference type="Proteomes" id="UP000747542"/>
    </source>
</evidence>
<dbReference type="InterPro" id="IPR034753">
    <property type="entry name" value="hSac2"/>
</dbReference>
<gene>
    <name evidence="4" type="primary">TPRG1L-L</name>
    <name evidence="4" type="ORF">Hamer_G017561</name>
</gene>
<dbReference type="AlphaFoldDB" id="A0A8J5MK16"/>
<evidence type="ECO:0000256" key="2">
    <source>
        <dbReference type="SAM" id="MobiDB-lite"/>
    </source>
</evidence>
<comment type="similarity">
    <text evidence="1">Belongs to the TPRG1 family.</text>
</comment>
<evidence type="ECO:0000259" key="3">
    <source>
        <dbReference type="PROSITE" id="PS51791"/>
    </source>
</evidence>
<dbReference type="EMBL" id="JAHLQT010044465">
    <property type="protein sequence ID" value="KAG7154358.1"/>
    <property type="molecule type" value="Genomic_DNA"/>
</dbReference>
<dbReference type="PANTHER" id="PTHR31108">
    <property type="entry name" value="TUMOR PROTEIN P63-REGULATED GENE 1-LIKE PROTEIN"/>
    <property type="match status" value="1"/>
</dbReference>
<evidence type="ECO:0000313" key="4">
    <source>
        <dbReference type="EMBL" id="KAG7154358.1"/>
    </source>
</evidence>
<keyword evidence="5" id="KW-1185">Reference proteome</keyword>
<reference evidence="4" key="1">
    <citation type="journal article" date="2021" name="Sci. Adv.">
        <title>The American lobster genome reveals insights on longevity, neural, and immune adaptations.</title>
        <authorList>
            <person name="Polinski J.M."/>
            <person name="Zimin A.V."/>
            <person name="Clark K.F."/>
            <person name="Kohn A.B."/>
            <person name="Sadowski N."/>
            <person name="Timp W."/>
            <person name="Ptitsyn A."/>
            <person name="Khanna P."/>
            <person name="Romanova D.Y."/>
            <person name="Williams P."/>
            <person name="Greenwood S.J."/>
            <person name="Moroz L.L."/>
            <person name="Walt D.R."/>
            <person name="Bodnar A.G."/>
        </authorList>
    </citation>
    <scope>NUCLEOTIDE SEQUENCE</scope>
    <source>
        <strain evidence="4">GMGI-L3</strain>
    </source>
</reference>
<accession>A0A8J5MK16</accession>
<dbReference type="InterPro" id="IPR040242">
    <property type="entry name" value="TPRG1-like"/>
</dbReference>
<sequence length="274" mass="31132">MFPLMISEVQRSAWTLPQDNRREVSAPTVTTPPTGLSRSFYQQPPIGRPRRASWHADTGSEPAIDEFFSVRVGALEQAVEECQHLTDLETDGAIKGAWLLTEINHWDIEKERVVILCELSLLVVKYDFIALRHIEFTRICLTSLENLQIGELTYPSHSLVPARNMQGFRVTWNNGHQISFAQKWNPWSRDIPYTTFTSHPLYWYTGCENSTYDAKSLAKELKLAIENMLDRPDTAATCSVSQSPIVIENYVGIASLLHNATELGFFKLRGKVSF</sequence>
<proteinExistence type="inferred from homology"/>
<feature type="compositionally biased region" description="Polar residues" evidence="2">
    <location>
        <begin position="27"/>
        <end position="42"/>
    </location>
</feature>
<dbReference type="Proteomes" id="UP000747542">
    <property type="component" value="Unassembled WGS sequence"/>
</dbReference>
<dbReference type="Pfam" id="PF12456">
    <property type="entry name" value="hSac2"/>
    <property type="match status" value="1"/>
</dbReference>
<organism evidence="4 5">
    <name type="scientific">Homarus americanus</name>
    <name type="common">American lobster</name>
    <dbReference type="NCBI Taxonomy" id="6706"/>
    <lineage>
        <taxon>Eukaryota</taxon>
        <taxon>Metazoa</taxon>
        <taxon>Ecdysozoa</taxon>
        <taxon>Arthropoda</taxon>
        <taxon>Crustacea</taxon>
        <taxon>Multicrustacea</taxon>
        <taxon>Malacostraca</taxon>
        <taxon>Eumalacostraca</taxon>
        <taxon>Eucarida</taxon>
        <taxon>Decapoda</taxon>
        <taxon>Pleocyemata</taxon>
        <taxon>Astacidea</taxon>
        <taxon>Nephropoidea</taxon>
        <taxon>Nephropidae</taxon>
        <taxon>Homarus</taxon>
    </lineage>
</organism>
<evidence type="ECO:0000256" key="1">
    <source>
        <dbReference type="ARBA" id="ARBA00009163"/>
    </source>
</evidence>
<feature type="domain" description="HSac2" evidence="3">
    <location>
        <begin position="69"/>
        <end position="246"/>
    </location>
</feature>
<name>A0A8J5MK16_HOMAM</name>
<feature type="region of interest" description="Disordered" evidence="2">
    <location>
        <begin position="23"/>
        <end position="42"/>
    </location>
</feature>
<dbReference type="PANTHER" id="PTHR31108:SF1">
    <property type="entry name" value="HSAC2 DOMAIN-CONTAINING PROTEIN"/>
    <property type="match status" value="1"/>
</dbReference>
<dbReference type="InterPro" id="IPR022158">
    <property type="entry name" value="Inositol_phosphatase"/>
</dbReference>
<comment type="caution">
    <text evidence="4">The sequence shown here is derived from an EMBL/GenBank/DDBJ whole genome shotgun (WGS) entry which is preliminary data.</text>
</comment>
<dbReference type="PROSITE" id="PS51791">
    <property type="entry name" value="HSAC2"/>
    <property type="match status" value="1"/>
</dbReference>